<keyword evidence="4 6" id="KW-0975">Bacterial flagellum</keyword>
<dbReference type="PANTHER" id="PTHR30435:SF12">
    <property type="entry name" value="FLAGELLAR BASAL BODY ROD PROTEIN FLGB"/>
    <property type="match status" value="1"/>
</dbReference>
<evidence type="ECO:0000313" key="8">
    <source>
        <dbReference type="EMBL" id="PFG75393.1"/>
    </source>
</evidence>
<organism evidence="8 9">
    <name type="scientific">Tepidiforma thermophila (strain KCTC 52669 / CGMCC 1.13589 / G233)</name>
    <dbReference type="NCBI Taxonomy" id="2761530"/>
    <lineage>
        <taxon>Bacteria</taxon>
        <taxon>Bacillati</taxon>
        <taxon>Chloroflexota</taxon>
        <taxon>Tepidiformia</taxon>
        <taxon>Tepidiformales</taxon>
        <taxon>Tepidiformaceae</taxon>
        <taxon>Tepidiforma</taxon>
    </lineage>
</organism>
<evidence type="ECO:0000256" key="3">
    <source>
        <dbReference type="ARBA" id="ARBA00014376"/>
    </source>
</evidence>
<evidence type="ECO:0000256" key="2">
    <source>
        <dbReference type="ARBA" id="ARBA00009677"/>
    </source>
</evidence>
<dbReference type="PIRSF" id="PIRSF002889">
    <property type="entry name" value="Rod_FlgB"/>
    <property type="match status" value="1"/>
</dbReference>
<keyword evidence="8" id="KW-0966">Cell projection</keyword>
<comment type="subunit">
    <text evidence="6">The basal body constitutes a major portion of the flagellar organelle and consists of a number of rings mounted on a central rod.</text>
</comment>
<sequence length="132" mass="14583">MNPIADRGIAQVTAWLSGLGRRQGAIANNIANIDTPGYVRQEVNFETELQRAFGRQSARLATTDPRHIAAPSLRRDQLGLDPQQLLTSSRRDGNTVDVDQEMVLLAETQMRYQAAAQVLSRKLNNIRTAITG</sequence>
<keyword evidence="9" id="KW-1185">Reference proteome</keyword>
<comment type="caution">
    <text evidence="8">The sequence shown here is derived from an EMBL/GenBank/DDBJ whole genome shotgun (WGS) entry which is preliminary data.</text>
</comment>
<dbReference type="PANTHER" id="PTHR30435">
    <property type="entry name" value="FLAGELLAR PROTEIN"/>
    <property type="match status" value="1"/>
</dbReference>
<dbReference type="EMBL" id="PDJQ01000001">
    <property type="protein sequence ID" value="PFG75393.1"/>
    <property type="molecule type" value="Genomic_DNA"/>
</dbReference>
<reference evidence="8 9" key="1">
    <citation type="submission" date="2017-09" db="EMBL/GenBank/DDBJ databases">
        <title>Sequencing the genomes of two abundant thermophiles in Great Basin hot springs: Thermocrinis jamiesonii and novel Chloroflexi Thermoflexus hugenholtzii.</title>
        <authorList>
            <person name="Hedlund B."/>
        </authorList>
    </citation>
    <scope>NUCLEOTIDE SEQUENCE [LARGE SCALE GENOMIC DNA]</scope>
    <source>
        <strain evidence="8 9">G233</strain>
    </source>
</reference>
<name>A0A2A9HJ11_TEPT2</name>
<feature type="domain" description="Flagellar basal body rod protein N-terminal" evidence="7">
    <location>
        <begin position="21"/>
        <end position="38"/>
    </location>
</feature>
<dbReference type="NCBIfam" id="TIGR01396">
    <property type="entry name" value="FlgB"/>
    <property type="match status" value="1"/>
</dbReference>
<evidence type="ECO:0000256" key="6">
    <source>
        <dbReference type="PIRNR" id="PIRNR002889"/>
    </source>
</evidence>
<accession>A0A2A9HJ11</accession>
<proteinExistence type="inferred from homology"/>
<evidence type="ECO:0000256" key="5">
    <source>
        <dbReference type="ARBA" id="ARBA00024934"/>
    </source>
</evidence>
<evidence type="ECO:0000259" key="7">
    <source>
        <dbReference type="Pfam" id="PF00460"/>
    </source>
</evidence>
<comment type="subcellular location">
    <subcellularLocation>
        <location evidence="1 6">Bacterial flagellum basal body</location>
    </subcellularLocation>
</comment>
<evidence type="ECO:0000256" key="4">
    <source>
        <dbReference type="ARBA" id="ARBA00023143"/>
    </source>
</evidence>
<dbReference type="Pfam" id="PF00460">
    <property type="entry name" value="Flg_bb_rod"/>
    <property type="match status" value="1"/>
</dbReference>
<evidence type="ECO:0000313" key="9">
    <source>
        <dbReference type="Proteomes" id="UP000223071"/>
    </source>
</evidence>
<dbReference type="GO" id="GO:0071978">
    <property type="term" value="P:bacterial-type flagellum-dependent swarming motility"/>
    <property type="evidence" value="ECO:0007669"/>
    <property type="project" value="TreeGrafter"/>
</dbReference>
<dbReference type="Proteomes" id="UP000223071">
    <property type="component" value="Unassembled WGS sequence"/>
</dbReference>
<evidence type="ECO:0000256" key="1">
    <source>
        <dbReference type="ARBA" id="ARBA00004117"/>
    </source>
</evidence>
<dbReference type="InterPro" id="IPR006300">
    <property type="entry name" value="FlgB"/>
</dbReference>
<comment type="similarity">
    <text evidence="2 6">Belongs to the flagella basal body rod proteins family.</text>
</comment>
<keyword evidence="8" id="KW-0282">Flagellum</keyword>
<dbReference type="InterPro" id="IPR001444">
    <property type="entry name" value="Flag_bb_rod_N"/>
</dbReference>
<dbReference type="RefSeq" id="WP_098504713.1">
    <property type="nucleotide sequence ID" value="NZ_PDJQ01000001.1"/>
</dbReference>
<comment type="function">
    <text evidence="5 6">Structural component of flagellum, the bacterial motility apparatus. Part of the rod structure of flagellar basal body.</text>
</comment>
<dbReference type="AlphaFoldDB" id="A0A2A9HJ11"/>
<gene>
    <name evidence="8" type="ORF">A9A59_2662</name>
</gene>
<protein>
    <recommendedName>
        <fullName evidence="3 6">Flagellar basal body rod protein FlgB</fullName>
    </recommendedName>
</protein>
<dbReference type="GO" id="GO:0030694">
    <property type="term" value="C:bacterial-type flagellum basal body, rod"/>
    <property type="evidence" value="ECO:0007669"/>
    <property type="project" value="InterPro"/>
</dbReference>
<keyword evidence="8" id="KW-0969">Cilium</keyword>